<sequence length="143" mass="16794">MLSPRHENAHVMSVVCQRTLRALVGACPYRIQVWRQRSVVAAQTTQKVYRRTRVHRAYSSTHAALRKYKAVELKYIYVHTVYCRHAAFARTNGVYVTKMSVPITYDTRVHMSQQRQHNATDTHGRITADSRRYAKEYMLRILQ</sequence>
<dbReference type="AlphaFoldDB" id="A0A8X6U6S1"/>
<dbReference type="Proteomes" id="UP000887013">
    <property type="component" value="Unassembled WGS sequence"/>
</dbReference>
<organism evidence="1 2">
    <name type="scientific">Nephila pilipes</name>
    <name type="common">Giant wood spider</name>
    <name type="synonym">Nephila maculata</name>
    <dbReference type="NCBI Taxonomy" id="299642"/>
    <lineage>
        <taxon>Eukaryota</taxon>
        <taxon>Metazoa</taxon>
        <taxon>Ecdysozoa</taxon>
        <taxon>Arthropoda</taxon>
        <taxon>Chelicerata</taxon>
        <taxon>Arachnida</taxon>
        <taxon>Araneae</taxon>
        <taxon>Araneomorphae</taxon>
        <taxon>Entelegynae</taxon>
        <taxon>Araneoidea</taxon>
        <taxon>Nephilidae</taxon>
        <taxon>Nephila</taxon>
    </lineage>
</organism>
<protein>
    <submittedName>
        <fullName evidence="1">Uncharacterized protein</fullName>
    </submittedName>
</protein>
<evidence type="ECO:0000313" key="1">
    <source>
        <dbReference type="EMBL" id="GFT83984.1"/>
    </source>
</evidence>
<proteinExistence type="predicted"/>
<gene>
    <name evidence="1" type="ORF">NPIL_678471</name>
</gene>
<comment type="caution">
    <text evidence="1">The sequence shown here is derived from an EMBL/GenBank/DDBJ whole genome shotgun (WGS) entry which is preliminary data.</text>
</comment>
<keyword evidence="2" id="KW-1185">Reference proteome</keyword>
<name>A0A8X6U6S1_NEPPI</name>
<dbReference type="EMBL" id="BMAW01119305">
    <property type="protein sequence ID" value="GFT83984.1"/>
    <property type="molecule type" value="Genomic_DNA"/>
</dbReference>
<reference evidence="1" key="1">
    <citation type="submission" date="2020-08" db="EMBL/GenBank/DDBJ databases">
        <title>Multicomponent nature underlies the extraordinary mechanical properties of spider dragline silk.</title>
        <authorList>
            <person name="Kono N."/>
            <person name="Nakamura H."/>
            <person name="Mori M."/>
            <person name="Yoshida Y."/>
            <person name="Ohtoshi R."/>
            <person name="Malay A.D."/>
            <person name="Moran D.A.P."/>
            <person name="Tomita M."/>
            <person name="Numata K."/>
            <person name="Arakawa K."/>
        </authorList>
    </citation>
    <scope>NUCLEOTIDE SEQUENCE</scope>
</reference>
<accession>A0A8X6U6S1</accession>
<evidence type="ECO:0000313" key="2">
    <source>
        <dbReference type="Proteomes" id="UP000887013"/>
    </source>
</evidence>